<protein>
    <submittedName>
        <fullName evidence="10">1-acyl-sn-glycerol-3-phosphate acyltransferase</fullName>
    </submittedName>
</protein>
<evidence type="ECO:0000256" key="8">
    <source>
        <dbReference type="SAM" id="Phobius"/>
    </source>
</evidence>
<sequence>MTSISISIPKAEPQAYLLCAVRVLWIALPLLVLLPLHLVWHTLKIPSPWAMLFLRIAARALGARVTVYGKPLRKDVFFVANHLSWHDIPILAGITGTAFVAQDGVRDWPIIGWLARLNRTIFVSRTDKQNVAEQVAELREAIAENWSVTLFPEGTTSDGRQLLPFKQSLFATLAPPPKPMMIQPVIIDFGSAAADIAWLGEETGWESAWRAFTRPGSYEVGVHFLETFNPGELADRKVVCALARSRMAAALSGTLGYTVS</sequence>
<keyword evidence="3 8" id="KW-0812">Transmembrane</keyword>
<dbReference type="OrthoDB" id="9806880at2"/>
<dbReference type="SUPFAM" id="SSF69593">
    <property type="entry name" value="Glycerol-3-phosphate (1)-acyltransferase"/>
    <property type="match status" value="1"/>
</dbReference>
<dbReference type="PANTHER" id="PTHR23063:SF52">
    <property type="entry name" value="LYSOPHOSPHATIDYLCHOLINE ACYLTRANSFERASE"/>
    <property type="match status" value="1"/>
</dbReference>
<dbReference type="SMART" id="SM00563">
    <property type="entry name" value="PlsC"/>
    <property type="match status" value="1"/>
</dbReference>
<keyword evidence="11" id="KW-1185">Reference proteome</keyword>
<evidence type="ECO:0000313" key="10">
    <source>
        <dbReference type="EMBL" id="MVZ96558.1"/>
    </source>
</evidence>
<dbReference type="Pfam" id="PF01553">
    <property type="entry name" value="Acyltransferase"/>
    <property type="match status" value="1"/>
</dbReference>
<name>A0A6I4M260_9SPHN</name>
<evidence type="ECO:0000313" key="11">
    <source>
        <dbReference type="Proteomes" id="UP000471147"/>
    </source>
</evidence>
<proteinExistence type="predicted"/>
<comment type="caution">
    <text evidence="10">The sequence shown here is derived from an EMBL/GenBank/DDBJ whole genome shotgun (WGS) entry which is preliminary data.</text>
</comment>
<feature type="domain" description="Phospholipid/glycerol acyltransferase" evidence="9">
    <location>
        <begin position="76"/>
        <end position="190"/>
    </location>
</feature>
<keyword evidence="5" id="KW-0443">Lipid metabolism</keyword>
<keyword evidence="4 8" id="KW-1133">Transmembrane helix</keyword>
<gene>
    <name evidence="10" type="ORF">EUU23_02420</name>
</gene>
<evidence type="ECO:0000256" key="3">
    <source>
        <dbReference type="ARBA" id="ARBA00022692"/>
    </source>
</evidence>
<dbReference type="GO" id="GO:0006629">
    <property type="term" value="P:lipid metabolic process"/>
    <property type="evidence" value="ECO:0007669"/>
    <property type="project" value="UniProtKB-KW"/>
</dbReference>
<dbReference type="CDD" id="cd07989">
    <property type="entry name" value="LPLAT_AGPAT-like"/>
    <property type="match status" value="1"/>
</dbReference>
<evidence type="ECO:0000259" key="9">
    <source>
        <dbReference type="SMART" id="SM00563"/>
    </source>
</evidence>
<reference evidence="10 11" key="1">
    <citation type="submission" date="2019-01" db="EMBL/GenBank/DDBJ databases">
        <title>Sphingorhabdus lacus sp.nov., isolated from an oligotrophic freshwater lake.</title>
        <authorList>
            <person name="Park M."/>
        </authorList>
    </citation>
    <scope>NUCLEOTIDE SEQUENCE [LARGE SCALE GENOMIC DNA]</scope>
    <source>
        <strain evidence="10 11">IMCC26285</strain>
    </source>
</reference>
<dbReference type="GO" id="GO:0016020">
    <property type="term" value="C:membrane"/>
    <property type="evidence" value="ECO:0007669"/>
    <property type="project" value="UniProtKB-SubCell"/>
</dbReference>
<keyword evidence="6 8" id="KW-0472">Membrane</keyword>
<dbReference type="AlphaFoldDB" id="A0A6I4M260"/>
<organism evidence="10 11">
    <name type="scientific">Sphingorhabdus profundilacus</name>
    <dbReference type="NCBI Taxonomy" id="2509718"/>
    <lineage>
        <taxon>Bacteria</taxon>
        <taxon>Pseudomonadati</taxon>
        <taxon>Pseudomonadota</taxon>
        <taxon>Alphaproteobacteria</taxon>
        <taxon>Sphingomonadales</taxon>
        <taxon>Sphingomonadaceae</taxon>
        <taxon>Sphingorhabdus</taxon>
    </lineage>
</organism>
<evidence type="ECO:0000256" key="4">
    <source>
        <dbReference type="ARBA" id="ARBA00022989"/>
    </source>
</evidence>
<dbReference type="PANTHER" id="PTHR23063">
    <property type="entry name" value="PHOSPHOLIPID ACYLTRANSFERASE"/>
    <property type="match status" value="1"/>
</dbReference>
<keyword evidence="7 10" id="KW-0012">Acyltransferase</keyword>
<keyword evidence="2 10" id="KW-0808">Transferase</keyword>
<accession>A0A6I4M260</accession>
<dbReference type="Proteomes" id="UP000471147">
    <property type="component" value="Unassembled WGS sequence"/>
</dbReference>
<dbReference type="EMBL" id="SDWJ01000001">
    <property type="protein sequence ID" value="MVZ96558.1"/>
    <property type="molecule type" value="Genomic_DNA"/>
</dbReference>
<evidence type="ECO:0000256" key="7">
    <source>
        <dbReference type="ARBA" id="ARBA00023315"/>
    </source>
</evidence>
<evidence type="ECO:0000256" key="1">
    <source>
        <dbReference type="ARBA" id="ARBA00004370"/>
    </source>
</evidence>
<dbReference type="InterPro" id="IPR002123">
    <property type="entry name" value="Plipid/glycerol_acylTrfase"/>
</dbReference>
<comment type="subcellular location">
    <subcellularLocation>
        <location evidence="1">Membrane</location>
    </subcellularLocation>
</comment>
<evidence type="ECO:0000256" key="6">
    <source>
        <dbReference type="ARBA" id="ARBA00023136"/>
    </source>
</evidence>
<evidence type="ECO:0000256" key="5">
    <source>
        <dbReference type="ARBA" id="ARBA00023098"/>
    </source>
</evidence>
<feature type="transmembrane region" description="Helical" evidence="8">
    <location>
        <begin position="15"/>
        <end position="36"/>
    </location>
</feature>
<evidence type="ECO:0000256" key="2">
    <source>
        <dbReference type="ARBA" id="ARBA00022679"/>
    </source>
</evidence>
<dbReference type="GO" id="GO:0042171">
    <property type="term" value="F:lysophosphatidic acid acyltransferase activity"/>
    <property type="evidence" value="ECO:0007669"/>
    <property type="project" value="TreeGrafter"/>
</dbReference>